<dbReference type="InterPro" id="IPR019619">
    <property type="entry name" value="DUF2490"/>
</dbReference>
<name>A0A840CZ93_9BACE</name>
<dbReference type="Proteomes" id="UP000560658">
    <property type="component" value="Unassembled WGS sequence"/>
</dbReference>
<proteinExistence type="predicted"/>
<sequence length="251" mass="29369">MYKQEFLLKVRCLLVGLFVLAMPDILYAQEDDFGVWTSAEVKKKIFPGLDASLEGEFRTRDGLKTVERWSGSAGLSYKMLRWLKASADYSYIRYYQPMEVTGKGNYIPEYWQPKHRLSISLTGKTDWRRFTFSLRERWQYTYRPSQSVPKFDGDDGSPKSDEYISGKGRNVLRSRLQVEYDIRKSAFTPYTSLELSHSLSNGAYEKMRWTLGTEWKLSKRHAIDFYYLYQNKTDDDEANGHVLGAGYSFNF</sequence>
<keyword evidence="2" id="KW-1185">Reference proteome</keyword>
<organism evidence="1 2">
    <name type="scientific">Bacteroides reticulotermitis</name>
    <dbReference type="NCBI Taxonomy" id="1133319"/>
    <lineage>
        <taxon>Bacteria</taxon>
        <taxon>Pseudomonadati</taxon>
        <taxon>Bacteroidota</taxon>
        <taxon>Bacteroidia</taxon>
        <taxon>Bacteroidales</taxon>
        <taxon>Bacteroidaceae</taxon>
        <taxon>Bacteroides</taxon>
    </lineage>
</organism>
<accession>A0A840CZ93</accession>
<dbReference type="SUPFAM" id="SSF56935">
    <property type="entry name" value="Porins"/>
    <property type="match status" value="1"/>
</dbReference>
<dbReference type="EMBL" id="JACIER010000004">
    <property type="protein sequence ID" value="MBB4043438.1"/>
    <property type="molecule type" value="Genomic_DNA"/>
</dbReference>
<protein>
    <recommendedName>
        <fullName evidence="3">DUF2490 domain-containing protein</fullName>
    </recommendedName>
</protein>
<comment type="caution">
    <text evidence="1">The sequence shown here is derived from an EMBL/GenBank/DDBJ whole genome shotgun (WGS) entry which is preliminary data.</text>
</comment>
<evidence type="ECO:0008006" key="3">
    <source>
        <dbReference type="Google" id="ProtNLM"/>
    </source>
</evidence>
<dbReference type="Pfam" id="PF10677">
    <property type="entry name" value="DUF2490"/>
    <property type="match status" value="1"/>
</dbReference>
<evidence type="ECO:0000313" key="2">
    <source>
        <dbReference type="Proteomes" id="UP000560658"/>
    </source>
</evidence>
<dbReference type="RefSeq" id="WP_044161849.1">
    <property type="nucleotide sequence ID" value="NZ_JACIER010000004.1"/>
</dbReference>
<gene>
    <name evidence="1" type="ORF">GGR06_001220</name>
</gene>
<reference evidence="1" key="1">
    <citation type="submission" date="2020-08" db="EMBL/GenBank/DDBJ databases">
        <title>Genomic Encyclopedia of Type Strains, Phase IV (KMG-IV): sequencing the most valuable type-strain genomes for metagenomic binning, comparative biology and taxonomic classification.</title>
        <authorList>
            <person name="Goeker M."/>
        </authorList>
    </citation>
    <scope>NUCLEOTIDE SEQUENCE [LARGE SCALE GENOMIC DNA]</scope>
    <source>
        <strain evidence="1">DSM 105720</strain>
    </source>
</reference>
<evidence type="ECO:0000313" key="1">
    <source>
        <dbReference type="EMBL" id="MBB4043438.1"/>
    </source>
</evidence>
<dbReference type="AlphaFoldDB" id="A0A840CZ93"/>